<evidence type="ECO:0000313" key="2">
    <source>
        <dbReference type="EMBL" id="HGE75173.1"/>
    </source>
</evidence>
<feature type="transmembrane region" description="Helical" evidence="1">
    <location>
        <begin position="59"/>
        <end position="82"/>
    </location>
</feature>
<protein>
    <submittedName>
        <fullName evidence="2">Uncharacterized protein</fullName>
    </submittedName>
</protein>
<proteinExistence type="predicted"/>
<organism evidence="2">
    <name type="scientific">Mesoaciditoga lauensis</name>
    <dbReference type="NCBI Taxonomy" id="1495039"/>
    <lineage>
        <taxon>Bacteria</taxon>
        <taxon>Thermotogati</taxon>
        <taxon>Thermotogota</taxon>
        <taxon>Thermotogae</taxon>
        <taxon>Mesoaciditogales</taxon>
        <taxon>Mesoaciditogaceae</taxon>
        <taxon>Mesoaciditoga</taxon>
    </lineage>
</organism>
<comment type="caution">
    <text evidence="2">The sequence shown here is derived from an EMBL/GenBank/DDBJ whole genome shotgun (WGS) entry which is preliminary data.</text>
</comment>
<gene>
    <name evidence="2" type="ORF">ENX73_03495</name>
</gene>
<keyword evidence="1" id="KW-0812">Transmembrane</keyword>
<keyword evidence="1" id="KW-0472">Membrane</keyword>
<reference evidence="2" key="1">
    <citation type="journal article" date="2020" name="mSystems">
        <title>Genome- and Community-Level Interaction Insights into Carbon Utilization and Element Cycling Functions of Hydrothermarchaeota in Hydrothermal Sediment.</title>
        <authorList>
            <person name="Zhou Z."/>
            <person name="Liu Y."/>
            <person name="Xu W."/>
            <person name="Pan J."/>
            <person name="Luo Z.H."/>
            <person name="Li M."/>
        </authorList>
    </citation>
    <scope>NUCLEOTIDE SEQUENCE [LARGE SCALE GENOMIC DNA]</scope>
    <source>
        <strain evidence="2">SpSt-966</strain>
    </source>
</reference>
<dbReference type="AlphaFoldDB" id="A0A7V3REL6"/>
<dbReference type="EMBL" id="DTPE01000149">
    <property type="protein sequence ID" value="HGE75173.1"/>
    <property type="molecule type" value="Genomic_DNA"/>
</dbReference>
<name>A0A7V3REL6_9BACT</name>
<accession>A0A7V3REL6</accession>
<evidence type="ECO:0000256" key="1">
    <source>
        <dbReference type="SAM" id="Phobius"/>
    </source>
</evidence>
<feature type="transmembrane region" description="Helical" evidence="1">
    <location>
        <begin position="20"/>
        <end position="39"/>
    </location>
</feature>
<sequence>MAAFTSVLLHLIFFESLANYVNWILIVFEAWLVFCGITIKFTKASPKIKKPFMRLSMKWYMFVSFIFLLILSHLPFLPLMVYPFPKF</sequence>
<keyword evidence="1" id="KW-1133">Transmembrane helix</keyword>